<organism evidence="3 4">
    <name type="scientific">Paramagnetospirillum magneticum (strain ATCC 700264 / AMB-1)</name>
    <name type="common">Magnetospirillum magneticum</name>
    <dbReference type="NCBI Taxonomy" id="342108"/>
    <lineage>
        <taxon>Bacteria</taxon>
        <taxon>Pseudomonadati</taxon>
        <taxon>Pseudomonadota</taxon>
        <taxon>Alphaproteobacteria</taxon>
        <taxon>Rhodospirillales</taxon>
        <taxon>Magnetospirillaceae</taxon>
        <taxon>Paramagnetospirillum</taxon>
    </lineage>
</organism>
<keyword evidence="2" id="KW-1133">Transmembrane helix</keyword>
<proteinExistence type="predicted"/>
<dbReference type="EMBL" id="AP007255">
    <property type="protein sequence ID" value="BAE48809.1"/>
    <property type="molecule type" value="Genomic_DNA"/>
</dbReference>
<evidence type="ECO:0000313" key="3">
    <source>
        <dbReference type="EMBL" id="BAE48809.1"/>
    </source>
</evidence>
<accession>Q2WBG6</accession>
<protein>
    <submittedName>
        <fullName evidence="3">Uncharacterized protein</fullName>
    </submittedName>
</protein>
<evidence type="ECO:0000256" key="1">
    <source>
        <dbReference type="SAM" id="MobiDB-lite"/>
    </source>
</evidence>
<evidence type="ECO:0000256" key="2">
    <source>
        <dbReference type="SAM" id="Phobius"/>
    </source>
</evidence>
<dbReference type="HOGENOM" id="CLU_2070253_0_0_5"/>
<sequence>MYNNGGRPEETVPGPGERARMANTDDNGSLDALLANLPDNVVESFTAEQRAALWNAAKPISWRKHPINIRITFPFFGGRHFVTIVGGYERRSLDRINRDRHMHPLRTAGNVLFMLGVGGAFYLAAVVGIFTFSNLIEF</sequence>
<dbReference type="KEGG" id="mag:amb0005"/>
<reference evidence="3 4" key="1">
    <citation type="journal article" date="2005" name="DNA Res.">
        <title>Complete genome sequence of the facultative anaerobic magnetotactic bacterium Magnetospirillum sp. strain AMB-1.</title>
        <authorList>
            <person name="Matsunaga T."/>
            <person name="Okamura Y."/>
            <person name="Fukuda Y."/>
            <person name="Wahyudi A.T."/>
            <person name="Murase Y."/>
            <person name="Takeyama H."/>
        </authorList>
    </citation>
    <scope>NUCLEOTIDE SEQUENCE [LARGE SCALE GENOMIC DNA]</scope>
    <source>
        <strain evidence="4">ATCC 700264 / AMB-1</strain>
    </source>
</reference>
<feature type="region of interest" description="Disordered" evidence="1">
    <location>
        <begin position="1"/>
        <end position="25"/>
    </location>
</feature>
<name>Q2WBG6_PARM1</name>
<feature type="transmembrane region" description="Helical" evidence="2">
    <location>
        <begin position="108"/>
        <end position="132"/>
    </location>
</feature>
<dbReference type="AlphaFoldDB" id="Q2WBG6"/>
<dbReference type="Proteomes" id="UP000007058">
    <property type="component" value="Chromosome"/>
</dbReference>
<keyword evidence="2" id="KW-0812">Transmembrane</keyword>
<keyword evidence="4" id="KW-1185">Reference proteome</keyword>
<gene>
    <name evidence="3" type="ordered locus">amb0005</name>
</gene>
<keyword evidence="2" id="KW-0472">Membrane</keyword>
<evidence type="ECO:0000313" key="4">
    <source>
        <dbReference type="Proteomes" id="UP000007058"/>
    </source>
</evidence>